<gene>
    <name evidence="5" type="ORF">COB13_10665</name>
</gene>
<sequence>MYMTSEKLSAGLKTNSHNADWNTIRFKFLFKKVKRGFDDGDEIVTAFRDGQVTLRINRRNSGFTFADKEIGYQGVQQNDLVIHAMDGFAGAIGISDSAGKCSPVYSIAVPISKDLVYPKFWGYYLRNLAISGFIESLAKGIRERSTDFRWYDVGDLLVNYPELVEQREVADFLDDELLRINSLIQKIEDFSKLTTLKIEAVMHNAISSPSIIWKRFENITSVVKRKVERKNDVIYRPIGLLNRGRGLFTKLATLGEDLGDSTFNLIEESDLILSGQFAWEGAVALASEDDAGKIASHRFPMFIGKEGINTSYLYSYFRTHRGRFLLENCSRGAAGRNKPLSVGRLNKVKIPIPPIETQNEIAKLIDKEIVLKIKLMKILETLKQLKISLITEAITGQLNINEWQNKNESSDKISDII</sequence>
<proteinExistence type="inferred from homology"/>
<dbReference type="Gene3D" id="3.90.220.20">
    <property type="entry name" value="DNA methylase specificity domains"/>
    <property type="match status" value="2"/>
</dbReference>
<evidence type="ECO:0000313" key="5">
    <source>
        <dbReference type="EMBL" id="PCJ00046.1"/>
    </source>
</evidence>
<dbReference type="EMBL" id="NVUS01000013">
    <property type="protein sequence ID" value="PCJ00046.1"/>
    <property type="molecule type" value="Genomic_DNA"/>
</dbReference>
<dbReference type="Pfam" id="PF01420">
    <property type="entry name" value="Methylase_S"/>
    <property type="match status" value="1"/>
</dbReference>
<keyword evidence="2" id="KW-0680">Restriction system</keyword>
<dbReference type="SUPFAM" id="SSF116734">
    <property type="entry name" value="DNA methylase specificity domain"/>
    <property type="match status" value="2"/>
</dbReference>
<name>A0A2A4Z0G5_9PROT</name>
<evidence type="ECO:0000256" key="1">
    <source>
        <dbReference type="ARBA" id="ARBA00010923"/>
    </source>
</evidence>
<dbReference type="InterPro" id="IPR044946">
    <property type="entry name" value="Restrct_endonuc_typeI_TRD_sf"/>
</dbReference>
<reference key="1">
    <citation type="submission" date="2017-08" db="EMBL/GenBank/DDBJ databases">
        <title>A dynamic microbial community with high functional redundancy inhabits the cold, oxic subseafloor aquifer.</title>
        <authorList>
            <person name="Tully B.J."/>
            <person name="Wheat C.G."/>
            <person name="Glazer B.T."/>
            <person name="Huber J.A."/>
        </authorList>
    </citation>
    <scope>NUCLEOTIDE SEQUENCE [LARGE SCALE GENOMIC DNA]</scope>
</reference>
<comment type="similarity">
    <text evidence="1">Belongs to the type-I restriction system S methylase family.</text>
</comment>
<dbReference type="GO" id="GO:0009307">
    <property type="term" value="P:DNA restriction-modification system"/>
    <property type="evidence" value="ECO:0007669"/>
    <property type="project" value="UniProtKB-KW"/>
</dbReference>
<evidence type="ECO:0000259" key="4">
    <source>
        <dbReference type="Pfam" id="PF01420"/>
    </source>
</evidence>
<dbReference type="AlphaFoldDB" id="A0A2A4Z0G5"/>
<dbReference type="InterPro" id="IPR000055">
    <property type="entry name" value="Restrct_endonuc_typeI_TRD"/>
</dbReference>
<evidence type="ECO:0000256" key="3">
    <source>
        <dbReference type="ARBA" id="ARBA00023125"/>
    </source>
</evidence>
<dbReference type="PANTHER" id="PTHR43140">
    <property type="entry name" value="TYPE-1 RESTRICTION ENZYME ECOKI SPECIFICITY PROTEIN"/>
    <property type="match status" value="1"/>
</dbReference>
<keyword evidence="3" id="KW-0238">DNA-binding</keyword>
<organism evidence="5">
    <name type="scientific">OCS116 cluster bacterium</name>
    <dbReference type="NCBI Taxonomy" id="2030921"/>
    <lineage>
        <taxon>Bacteria</taxon>
        <taxon>Pseudomonadati</taxon>
        <taxon>Pseudomonadota</taxon>
        <taxon>Alphaproteobacteria</taxon>
        <taxon>OCS116 cluster</taxon>
    </lineage>
</organism>
<reference evidence="5" key="2">
    <citation type="journal article" date="2018" name="ISME J.">
        <title>A dynamic microbial community with high functional redundancy inhabits the cold, oxic subseafloor aquifer.</title>
        <authorList>
            <person name="Tully B.J."/>
            <person name="Wheat C.G."/>
            <person name="Glazer B.T."/>
            <person name="Huber J.A."/>
        </authorList>
    </citation>
    <scope>NUCLEOTIDE SEQUENCE</scope>
    <source>
        <strain evidence="5">NORP83</strain>
    </source>
</reference>
<dbReference type="PANTHER" id="PTHR43140:SF1">
    <property type="entry name" value="TYPE I RESTRICTION ENZYME ECOKI SPECIFICITY SUBUNIT"/>
    <property type="match status" value="1"/>
</dbReference>
<comment type="caution">
    <text evidence="5">The sequence shown here is derived from an EMBL/GenBank/DDBJ whole genome shotgun (WGS) entry which is preliminary data.</text>
</comment>
<dbReference type="GO" id="GO:0003677">
    <property type="term" value="F:DNA binding"/>
    <property type="evidence" value="ECO:0007669"/>
    <property type="project" value="UniProtKB-KW"/>
</dbReference>
<protein>
    <recommendedName>
        <fullName evidence="4">Type I restriction modification DNA specificity domain-containing protein</fullName>
    </recommendedName>
</protein>
<feature type="domain" description="Type I restriction modification DNA specificity" evidence="4">
    <location>
        <begin position="252"/>
        <end position="377"/>
    </location>
</feature>
<evidence type="ECO:0000256" key="2">
    <source>
        <dbReference type="ARBA" id="ARBA00022747"/>
    </source>
</evidence>
<accession>A0A2A4Z0G5</accession>
<dbReference type="InterPro" id="IPR051212">
    <property type="entry name" value="Type-I_RE_S_subunit"/>
</dbReference>